<keyword evidence="15" id="KW-1185">Reference proteome</keyword>
<comment type="similarity">
    <text evidence="4">Belongs to the TMEM138 family.</text>
</comment>
<reference evidence="16" key="1">
    <citation type="submission" date="2017-02" db="UniProtKB">
        <authorList>
            <consortium name="WormBaseParasite"/>
        </authorList>
    </citation>
    <scope>IDENTIFICATION</scope>
</reference>
<dbReference type="GO" id="GO:0005774">
    <property type="term" value="C:vacuolar membrane"/>
    <property type="evidence" value="ECO:0007669"/>
    <property type="project" value="UniProtKB-SubCell"/>
</dbReference>
<evidence type="ECO:0000256" key="9">
    <source>
        <dbReference type="ARBA" id="ARBA00022989"/>
    </source>
</evidence>
<keyword evidence="8" id="KW-0970">Cilium biogenesis/degradation</keyword>
<dbReference type="GO" id="GO:0005929">
    <property type="term" value="C:cilium"/>
    <property type="evidence" value="ECO:0007669"/>
    <property type="project" value="UniProtKB-SubCell"/>
</dbReference>
<evidence type="ECO:0000313" key="16">
    <source>
        <dbReference type="WBParaSite" id="ALUE_0000072401-mRNA-1"/>
    </source>
</evidence>
<evidence type="ECO:0000256" key="2">
    <source>
        <dbReference type="ARBA" id="ARBA00004128"/>
    </source>
</evidence>
<evidence type="ECO:0000256" key="8">
    <source>
        <dbReference type="ARBA" id="ARBA00022794"/>
    </source>
</evidence>
<sequence>MCIIVMVIAFSSTFVFQAGLISLLLMKFSPAIILSLLYLLLSILLHCFTLRQRWYYSEENRWTYPLMAMFITQRLSSALYYFIYKRTALLLSNPKYQHDSDWIREKIRQKS</sequence>
<protein>
    <recommendedName>
        <fullName evidence="5">Transmembrane protein 138</fullName>
    </recommendedName>
</protein>
<dbReference type="Proteomes" id="UP000036681">
    <property type="component" value="Unplaced"/>
</dbReference>
<evidence type="ECO:0000256" key="13">
    <source>
        <dbReference type="ARBA" id="ARBA00023273"/>
    </source>
</evidence>
<dbReference type="PANTHER" id="PTHR13306">
    <property type="entry name" value="TRANSMEMBRANE PROTEIN 138"/>
    <property type="match status" value="1"/>
</dbReference>
<keyword evidence="6" id="KW-0926">Vacuole</keyword>
<evidence type="ECO:0000256" key="5">
    <source>
        <dbReference type="ARBA" id="ARBA00014515"/>
    </source>
</evidence>
<dbReference type="PANTHER" id="PTHR13306:SF6">
    <property type="entry name" value="TRANSMEMBRANE PROTEIN 138"/>
    <property type="match status" value="1"/>
</dbReference>
<evidence type="ECO:0000256" key="10">
    <source>
        <dbReference type="ARBA" id="ARBA00023069"/>
    </source>
</evidence>
<evidence type="ECO:0000313" key="15">
    <source>
        <dbReference type="Proteomes" id="UP000036681"/>
    </source>
</evidence>
<keyword evidence="7 14" id="KW-0812">Transmembrane</keyword>
<feature type="transmembrane region" description="Helical" evidence="14">
    <location>
        <begin position="62"/>
        <end position="83"/>
    </location>
</feature>
<organism evidence="15 16">
    <name type="scientific">Ascaris lumbricoides</name>
    <name type="common">Giant roundworm</name>
    <dbReference type="NCBI Taxonomy" id="6252"/>
    <lineage>
        <taxon>Eukaryota</taxon>
        <taxon>Metazoa</taxon>
        <taxon>Ecdysozoa</taxon>
        <taxon>Nematoda</taxon>
        <taxon>Chromadorea</taxon>
        <taxon>Rhabditida</taxon>
        <taxon>Spirurina</taxon>
        <taxon>Ascaridomorpha</taxon>
        <taxon>Ascaridoidea</taxon>
        <taxon>Ascarididae</taxon>
        <taxon>Ascaris</taxon>
    </lineage>
</organism>
<evidence type="ECO:0000256" key="6">
    <source>
        <dbReference type="ARBA" id="ARBA00022554"/>
    </source>
</evidence>
<evidence type="ECO:0000256" key="14">
    <source>
        <dbReference type="SAM" id="Phobius"/>
    </source>
</evidence>
<name>A0A0M3HGS9_ASCLU</name>
<feature type="transmembrane region" description="Helical" evidence="14">
    <location>
        <begin position="31"/>
        <end position="50"/>
    </location>
</feature>
<dbReference type="WBParaSite" id="ALUE_0000072401-mRNA-1">
    <property type="protein sequence ID" value="ALUE_0000072401-mRNA-1"/>
    <property type="gene ID" value="ALUE_0000072401"/>
</dbReference>
<evidence type="ECO:0000256" key="11">
    <source>
        <dbReference type="ARBA" id="ARBA00023136"/>
    </source>
</evidence>
<keyword evidence="12" id="KW-0325">Glycoprotein</keyword>
<keyword evidence="11 14" id="KW-0472">Membrane</keyword>
<evidence type="ECO:0000256" key="1">
    <source>
        <dbReference type="ARBA" id="ARBA00003709"/>
    </source>
</evidence>
<accession>A0A0M3HGS9</accession>
<comment type="function">
    <text evidence="1">Required for ciliogenesis.</text>
</comment>
<dbReference type="AlphaFoldDB" id="A0A0M3HGS9"/>
<comment type="subcellular location">
    <subcellularLocation>
        <location evidence="3">Cell projection</location>
        <location evidence="3">Cilium</location>
    </subcellularLocation>
    <subcellularLocation>
        <location evidence="2">Vacuole membrane</location>
        <topology evidence="2">Multi-pass membrane protein</topology>
    </subcellularLocation>
</comment>
<dbReference type="InterPro" id="IPR024133">
    <property type="entry name" value="TM_138"/>
</dbReference>
<dbReference type="Pfam" id="PF14935">
    <property type="entry name" value="TMEM138"/>
    <property type="match status" value="1"/>
</dbReference>
<keyword evidence="10" id="KW-0969">Cilium</keyword>
<evidence type="ECO:0000256" key="3">
    <source>
        <dbReference type="ARBA" id="ARBA00004138"/>
    </source>
</evidence>
<proteinExistence type="inferred from homology"/>
<feature type="transmembrane region" description="Helical" evidence="14">
    <location>
        <begin position="7"/>
        <end position="25"/>
    </location>
</feature>
<keyword evidence="9 14" id="KW-1133">Transmembrane helix</keyword>
<keyword evidence="13" id="KW-0966">Cell projection</keyword>
<evidence type="ECO:0000256" key="4">
    <source>
        <dbReference type="ARBA" id="ARBA00010572"/>
    </source>
</evidence>
<evidence type="ECO:0000256" key="12">
    <source>
        <dbReference type="ARBA" id="ARBA00023180"/>
    </source>
</evidence>
<evidence type="ECO:0000256" key="7">
    <source>
        <dbReference type="ARBA" id="ARBA00022692"/>
    </source>
</evidence>
<dbReference type="GO" id="GO:0030030">
    <property type="term" value="P:cell projection organization"/>
    <property type="evidence" value="ECO:0007669"/>
    <property type="project" value="UniProtKB-KW"/>
</dbReference>